<dbReference type="SMART" id="SM00316">
    <property type="entry name" value="S1"/>
    <property type="match status" value="1"/>
</dbReference>
<evidence type="ECO:0000256" key="3">
    <source>
        <dbReference type="ARBA" id="ARBA00022490"/>
    </source>
</evidence>
<dbReference type="Pfam" id="PF10150">
    <property type="entry name" value="RNase_E_G"/>
    <property type="match status" value="1"/>
</dbReference>
<dbReference type="NCBIfam" id="NF008074">
    <property type="entry name" value="PRK10811.1"/>
    <property type="match status" value="1"/>
</dbReference>
<dbReference type="GO" id="GO:0000049">
    <property type="term" value="F:tRNA binding"/>
    <property type="evidence" value="ECO:0007669"/>
    <property type="project" value="UniProtKB-KW"/>
</dbReference>
<dbReference type="HAMAP" id="MF_00970">
    <property type="entry name" value="RNase_E"/>
    <property type="match status" value="1"/>
</dbReference>
<dbReference type="InterPro" id="IPR004659">
    <property type="entry name" value="RNase_E/G"/>
</dbReference>
<feature type="compositionally biased region" description="Low complexity" evidence="17">
    <location>
        <begin position="972"/>
        <end position="1002"/>
    </location>
</feature>
<dbReference type="GO" id="GO:0008270">
    <property type="term" value="F:zinc ion binding"/>
    <property type="evidence" value="ECO:0007669"/>
    <property type="project" value="UniProtKB-UniRule"/>
</dbReference>
<keyword evidence="13 16" id="KW-0460">Magnesium</keyword>
<feature type="binding site" evidence="16">
    <location>
        <position position="403"/>
    </location>
    <ligand>
        <name>Zn(2+)</name>
        <dbReference type="ChEBI" id="CHEBI:29105"/>
        <note>ligand shared between dimeric partners</note>
    </ligand>
</feature>
<evidence type="ECO:0000256" key="9">
    <source>
        <dbReference type="ARBA" id="ARBA00022730"/>
    </source>
</evidence>
<dbReference type="Gene3D" id="3.40.1260.20">
    <property type="entry name" value="Ribonuclease E, catalytic domain"/>
    <property type="match status" value="1"/>
</dbReference>
<feature type="compositionally biased region" description="Polar residues" evidence="17">
    <location>
        <begin position="874"/>
        <end position="896"/>
    </location>
</feature>
<evidence type="ECO:0000256" key="14">
    <source>
        <dbReference type="ARBA" id="ARBA00022884"/>
    </source>
</evidence>
<dbReference type="Proteomes" id="UP000474778">
    <property type="component" value="Unassembled WGS sequence"/>
</dbReference>
<sequence>MKRMLINATQSEELRVALVDGQQLYDLDIESPGHEQKKANIYKGKITRVEPSLEAAFVDYGAERHGFLPLKEIAREYFPKGYSFQGRPNIKEVVKEGQEVIVQIDKEERGNKGAALTTFISLAGSYLVLMPNNPRAGGISRRIEGDERTELKAAMSELEVPQGMGLIVRTAGVGKDAAELKWDLKVLQHHWAAIEEAAQNRPAPFLIHQESNVIVRAIRDYLRRDVGEVLIDHQRIYEQAKQHVSLVRPDFVDRIKRYEAEVPLFTHYQIETQIESAFQREVRLPSGGSIVIDPTEALTSIDINSARATKGGDIEETALNTNLEAADEIARQLRLRDLGGLVVIDFIDMTPVRHQREVENRMRDAVHHDRARVQLGRISRFGLMEMSRQRLRPSLEESAAHLCPRCHGQGTIRGTESLALSILRLMEEEAIKENTSQIEAVVPVDVAAFLLNEKRKAIRITEQRHGVEVYVIPDPNMTTPDYRVSRHRKDDQISESSYKLLEQPESKLYEPRKLERAAAPEPALKGFSTPVKGAPSKEAPVQTKQVEKPQEPGLIAKLLAAIGKLFSGEPEQPKEAPKKEQPRRNAQSRNTRRNNRRNDARKNRDEDKEADNKRSRGGKSEDAGNRAAKSRNEKRQKRDRDDKPQSQSKASEGQAQQPKQEAARERRQRRNMRRKVRVQSEQQLADEAALVQVAEKANDEQVQVPAADTKADEKPQRQKRQPRKSKPKQEKVDKTEDKTALEPEAQSVVEETTAKQTAVETQAESDAQPQLEESKATEGETQGDDASAQAQETDDSKREPREGQRRSRRSPRHLRAAGQRRRRDEESNGEANNAEPAFIPNEVDTAPQLEQAESGVEVVSEAQAPATEKEDKQGATSKAETTDAATSVTEEASAQKSVKGDATQEEGKPKPKRRAPKAKVASKEETSTEKAQQSLPLASEAETSLKEEVQAELDLTSTPEEIKADQEEALQAEEVTAQAEEPVVAAETVEAAPVVDEPAVEVQEAKAETEAPVTEAPAAKENSAATAPMAKPVAVQAPIAQVKPAAKPVKAETAESKPAEEAGDKTEKPAPKATSRFGSMVSSTMSKPEIEARAQVETPSGRQYEHAAKEASAEPAKRTNSANSEMARP</sequence>
<feature type="compositionally biased region" description="Basic residues" evidence="17">
    <location>
        <begin position="717"/>
        <end position="726"/>
    </location>
</feature>
<evidence type="ECO:0000256" key="5">
    <source>
        <dbReference type="ARBA" id="ARBA00022552"/>
    </source>
</evidence>
<comment type="subunit">
    <text evidence="16">Component of the RNA degradosome, which is a multiprotein complex involved in RNA processing and mRNA degradation. Within the RNA degradosome, RNase E assembles into a homotetramer formed by a dimer of dimers.</text>
</comment>
<keyword evidence="12 16" id="KW-0862">Zinc</keyword>
<keyword evidence="6 16" id="KW-0819">tRNA processing</keyword>
<keyword evidence="15 16" id="KW-0472">Membrane</keyword>
<feature type="region of interest" description="Required for zinc-mediated homotetramerization and catalytic activity" evidence="16">
    <location>
        <begin position="403"/>
        <end position="406"/>
    </location>
</feature>
<reference evidence="19 20" key="1">
    <citation type="submission" date="2019-12" db="EMBL/GenBank/DDBJ databases">
        <title>Shewanella insulae sp. nov., isolated from a tidal flat.</title>
        <authorList>
            <person name="Yoon J.-H."/>
        </authorList>
    </citation>
    <scope>NUCLEOTIDE SEQUENCE [LARGE SCALE GENOMIC DNA]</scope>
    <source>
        <strain evidence="19 20">JBTF-M18</strain>
    </source>
</reference>
<feature type="region of interest" description="Disordered" evidence="17">
    <location>
        <begin position="567"/>
        <end position="1029"/>
    </location>
</feature>
<dbReference type="InterPro" id="IPR012340">
    <property type="entry name" value="NA-bd_OB-fold"/>
</dbReference>
<keyword evidence="16" id="KW-0820">tRNA-binding</keyword>
<feature type="compositionally biased region" description="Basic and acidic residues" evidence="17">
    <location>
        <begin position="571"/>
        <end position="583"/>
    </location>
</feature>
<keyword evidence="5 16" id="KW-0698">rRNA processing</keyword>
<comment type="similarity">
    <text evidence="16">Belongs to the RNase E/G family. RNase E subfamily.</text>
</comment>
<evidence type="ECO:0000256" key="7">
    <source>
        <dbReference type="ARBA" id="ARBA00022722"/>
    </source>
</evidence>
<feature type="binding site" evidence="16">
    <location>
        <position position="406"/>
    </location>
    <ligand>
        <name>Zn(2+)</name>
        <dbReference type="ChEBI" id="CHEBI:29105"/>
        <note>ligand shared between dimeric partners</note>
    </ligand>
</feature>
<evidence type="ECO:0000256" key="10">
    <source>
        <dbReference type="ARBA" id="ARBA00022759"/>
    </source>
</evidence>
<dbReference type="GO" id="GO:0009898">
    <property type="term" value="C:cytoplasmic side of plasma membrane"/>
    <property type="evidence" value="ECO:0007669"/>
    <property type="project" value="UniProtKB-UniRule"/>
</dbReference>
<keyword evidence="10 16" id="KW-0255">Endonuclease</keyword>
<keyword evidence="9 16" id="KW-0699">rRNA-binding</keyword>
<dbReference type="EC" id="3.1.26.12" evidence="16"/>
<evidence type="ECO:0000256" key="12">
    <source>
        <dbReference type="ARBA" id="ARBA00022833"/>
    </source>
</evidence>
<dbReference type="InterPro" id="IPR019307">
    <property type="entry name" value="RNA-bd_AU-1/RNase_E/G"/>
</dbReference>
<feature type="compositionally biased region" description="Polar residues" evidence="17">
    <location>
        <begin position="754"/>
        <end position="768"/>
    </location>
</feature>
<dbReference type="EMBL" id="WRPA01000005">
    <property type="protein sequence ID" value="MXR68550.1"/>
    <property type="molecule type" value="Genomic_DNA"/>
</dbReference>
<dbReference type="NCBIfam" id="TIGR00757">
    <property type="entry name" value="RNaseEG"/>
    <property type="match status" value="1"/>
</dbReference>
<dbReference type="PANTHER" id="PTHR30001">
    <property type="entry name" value="RIBONUCLEASE"/>
    <property type="match status" value="1"/>
</dbReference>
<feature type="compositionally biased region" description="Polar residues" evidence="17">
    <location>
        <begin position="1118"/>
        <end position="1129"/>
    </location>
</feature>
<proteinExistence type="inferred from homology"/>
<comment type="function">
    <text evidence="16">Endoribonuclease that plays a central role in RNA processing and decay. Required for the maturation of 5S and 16S rRNAs and the majority of tRNAs. Also involved in the degradation of most mRNAs.</text>
</comment>
<feature type="domain" description="S1 motif" evidence="18">
    <location>
        <begin position="39"/>
        <end position="119"/>
    </location>
</feature>
<keyword evidence="11 16" id="KW-0378">Hydrolase</keyword>
<feature type="binding site" evidence="16">
    <location>
        <position position="345"/>
    </location>
    <ligand>
        <name>Mg(2+)</name>
        <dbReference type="ChEBI" id="CHEBI:18420"/>
        <note>catalytic</note>
    </ligand>
</feature>
<evidence type="ECO:0000256" key="8">
    <source>
        <dbReference type="ARBA" id="ARBA00022723"/>
    </source>
</evidence>
<keyword evidence="20" id="KW-1185">Reference proteome</keyword>
<comment type="similarity">
    <text evidence="1">Belongs to the RNase E/G family. RNase G subfamily.</text>
</comment>
<feature type="binding site" evidence="16">
    <location>
        <position position="302"/>
    </location>
    <ligand>
        <name>Mg(2+)</name>
        <dbReference type="ChEBI" id="CHEBI:18420"/>
        <note>catalytic</note>
    </ligand>
</feature>
<evidence type="ECO:0000256" key="17">
    <source>
        <dbReference type="SAM" id="MobiDB-lite"/>
    </source>
</evidence>
<keyword evidence="7 16" id="KW-0540">Nuclease</keyword>
<evidence type="ECO:0000256" key="11">
    <source>
        <dbReference type="ARBA" id="ARBA00022801"/>
    </source>
</evidence>
<evidence type="ECO:0000256" key="13">
    <source>
        <dbReference type="ARBA" id="ARBA00022842"/>
    </source>
</evidence>
<dbReference type="FunFam" id="2.40.50.140:FF:000040">
    <property type="entry name" value="Ribonuclease E"/>
    <property type="match status" value="1"/>
</dbReference>
<keyword evidence="4 16" id="KW-0997">Cell inner membrane</keyword>
<feature type="region of interest" description="Disordered" evidence="17">
    <location>
        <begin position="1043"/>
        <end position="1129"/>
    </location>
</feature>
<comment type="caution">
    <text evidence="19">The sequence shown here is derived from an EMBL/GenBank/DDBJ whole genome shotgun (WGS) entry which is preliminary data.</text>
</comment>
<dbReference type="PROSITE" id="PS50126">
    <property type="entry name" value="S1"/>
    <property type="match status" value="1"/>
</dbReference>
<dbReference type="GO" id="GO:0006402">
    <property type="term" value="P:mRNA catabolic process"/>
    <property type="evidence" value="ECO:0007669"/>
    <property type="project" value="UniProtKB-UniRule"/>
</dbReference>
<dbReference type="GO" id="GO:0006364">
    <property type="term" value="P:rRNA processing"/>
    <property type="evidence" value="ECO:0007669"/>
    <property type="project" value="UniProtKB-UniRule"/>
</dbReference>
<keyword evidence="2 16" id="KW-1003">Cell membrane</keyword>
<dbReference type="PANTHER" id="PTHR30001:SF1">
    <property type="entry name" value="RIBONUCLEASE E_G-LIKE PROTEIN, CHLOROPLASTIC"/>
    <property type="match status" value="1"/>
</dbReference>
<comment type="cofactor">
    <cofactor evidence="16">
        <name>Zn(2+)</name>
        <dbReference type="ChEBI" id="CHEBI:29105"/>
    </cofactor>
    <text evidence="16">Binds 2 Zn(2+) ions per homotetramer.</text>
</comment>
<dbReference type="AlphaFoldDB" id="A0A6L7HX03"/>
<dbReference type="Gene3D" id="2.40.50.140">
    <property type="entry name" value="Nucleic acid-binding proteins"/>
    <property type="match status" value="1"/>
</dbReference>
<dbReference type="RefSeq" id="WP_160794940.1">
    <property type="nucleotide sequence ID" value="NZ_CANMWR010000007.1"/>
</dbReference>
<evidence type="ECO:0000313" key="19">
    <source>
        <dbReference type="EMBL" id="MXR68550.1"/>
    </source>
</evidence>
<name>A0A6L7HX03_9GAMM</name>
<keyword evidence="8 16" id="KW-0479">Metal-binding</keyword>
<feature type="compositionally biased region" description="Basic and acidic residues" evidence="17">
    <location>
        <begin position="794"/>
        <end position="805"/>
    </location>
</feature>
<feature type="compositionally biased region" description="Basic residues" evidence="17">
    <location>
        <begin position="806"/>
        <end position="821"/>
    </location>
</feature>
<feature type="compositionally biased region" description="Basic and acidic residues" evidence="17">
    <location>
        <begin position="1049"/>
        <end position="1070"/>
    </location>
</feature>
<evidence type="ECO:0000313" key="20">
    <source>
        <dbReference type="Proteomes" id="UP000474778"/>
    </source>
</evidence>
<evidence type="ECO:0000256" key="16">
    <source>
        <dbReference type="HAMAP-Rule" id="MF_00970"/>
    </source>
</evidence>
<evidence type="ECO:0000256" key="6">
    <source>
        <dbReference type="ARBA" id="ARBA00022694"/>
    </source>
</evidence>
<dbReference type="InterPro" id="IPR048583">
    <property type="entry name" value="RNase_E_G_thioredoxin-like"/>
</dbReference>
<comment type="catalytic activity">
    <reaction evidence="16">
        <text>Endonucleolytic cleavage of single-stranded RNA in A- and U-rich regions.</text>
        <dbReference type="EC" id="3.1.26.12"/>
    </reaction>
</comment>
<dbReference type="Pfam" id="PF00575">
    <property type="entry name" value="S1"/>
    <property type="match status" value="1"/>
</dbReference>
<dbReference type="InterPro" id="IPR028878">
    <property type="entry name" value="RNase_E"/>
</dbReference>
<keyword evidence="3 16" id="KW-0963">Cytoplasm</keyword>
<evidence type="ECO:0000256" key="2">
    <source>
        <dbReference type="ARBA" id="ARBA00022475"/>
    </source>
</evidence>
<dbReference type="GO" id="GO:0000287">
    <property type="term" value="F:magnesium ion binding"/>
    <property type="evidence" value="ECO:0007669"/>
    <property type="project" value="UniProtKB-UniRule"/>
</dbReference>
<organism evidence="19 20">
    <name type="scientific">Shewanella insulae</name>
    <dbReference type="NCBI Taxonomy" id="2681496"/>
    <lineage>
        <taxon>Bacteria</taxon>
        <taxon>Pseudomonadati</taxon>
        <taxon>Pseudomonadota</taxon>
        <taxon>Gammaproteobacteria</taxon>
        <taxon>Alteromonadales</taxon>
        <taxon>Shewanellaceae</taxon>
        <taxon>Shewanella</taxon>
    </lineage>
</organism>
<evidence type="ECO:0000256" key="1">
    <source>
        <dbReference type="ARBA" id="ARBA00005663"/>
    </source>
</evidence>
<accession>A0A6L7HX03</accession>
<feature type="compositionally biased region" description="Basic and acidic residues" evidence="17">
    <location>
        <begin position="1103"/>
        <end position="1117"/>
    </location>
</feature>
<dbReference type="GO" id="GO:0019843">
    <property type="term" value="F:rRNA binding"/>
    <property type="evidence" value="ECO:0007669"/>
    <property type="project" value="UniProtKB-KW"/>
</dbReference>
<feature type="compositionally biased region" description="Basic and acidic residues" evidence="17">
    <location>
        <begin position="596"/>
        <end position="644"/>
    </location>
</feature>
<feature type="compositionally biased region" description="Basic and acidic residues" evidence="17">
    <location>
        <begin position="727"/>
        <end position="741"/>
    </location>
</feature>
<dbReference type="GO" id="GO:0008995">
    <property type="term" value="F:ribonuclease E activity"/>
    <property type="evidence" value="ECO:0007669"/>
    <property type="project" value="UniProtKB-EC"/>
</dbReference>
<comment type="subcellular location">
    <subcellularLocation>
        <location evidence="16">Cytoplasm</location>
    </subcellularLocation>
    <subcellularLocation>
        <location evidence="16">Cell inner membrane</location>
        <topology evidence="16">Peripheral membrane protein</topology>
        <orientation evidence="16">Cytoplasmic side</orientation>
    </subcellularLocation>
</comment>
<dbReference type="GO" id="GO:0008033">
    <property type="term" value="P:tRNA processing"/>
    <property type="evidence" value="ECO:0007669"/>
    <property type="project" value="UniProtKB-UniRule"/>
</dbReference>
<protein>
    <recommendedName>
        <fullName evidence="16">Ribonuclease E</fullName>
        <shortName evidence="16">RNase E</shortName>
        <ecNumber evidence="16">3.1.26.12</ecNumber>
    </recommendedName>
</protein>
<feature type="region of interest" description="Disordered" evidence="17">
    <location>
        <begin position="481"/>
        <end position="552"/>
    </location>
</feature>
<evidence type="ECO:0000256" key="15">
    <source>
        <dbReference type="ARBA" id="ARBA00023136"/>
    </source>
</evidence>
<evidence type="ECO:0000259" key="18">
    <source>
        <dbReference type="PROSITE" id="PS50126"/>
    </source>
</evidence>
<dbReference type="GO" id="GO:0005737">
    <property type="term" value="C:cytoplasm"/>
    <property type="evidence" value="ECO:0007669"/>
    <property type="project" value="UniProtKB-SubCell"/>
</dbReference>
<dbReference type="Pfam" id="PF20833">
    <property type="entry name" value="RNase_E_G_Thio"/>
    <property type="match status" value="1"/>
</dbReference>
<dbReference type="CDD" id="cd04453">
    <property type="entry name" value="S1_RNase_E"/>
    <property type="match status" value="1"/>
</dbReference>
<feature type="compositionally biased region" description="Polar residues" evidence="17">
    <location>
        <begin position="1076"/>
        <end position="1086"/>
    </location>
</feature>
<feature type="compositionally biased region" description="Basic residues" evidence="17">
    <location>
        <begin position="666"/>
        <end position="677"/>
    </location>
</feature>
<keyword evidence="14 16" id="KW-0694">RNA-binding</keyword>
<evidence type="ECO:0000256" key="4">
    <source>
        <dbReference type="ARBA" id="ARBA00022519"/>
    </source>
</evidence>
<feature type="compositionally biased region" description="Low complexity" evidence="17">
    <location>
        <begin position="1010"/>
        <end position="1021"/>
    </location>
</feature>
<dbReference type="SUPFAM" id="SSF50249">
    <property type="entry name" value="Nucleic acid-binding proteins"/>
    <property type="match status" value="1"/>
</dbReference>
<feature type="compositionally biased region" description="Basic and acidic residues" evidence="17">
    <location>
        <begin position="502"/>
        <end position="518"/>
    </location>
</feature>
<dbReference type="InterPro" id="IPR003029">
    <property type="entry name" value="S1_domain"/>
</dbReference>
<gene>
    <name evidence="16" type="primary">rne</name>
    <name evidence="19" type="ORF">GNT65_07680</name>
</gene>
<comment type="cofactor">
    <cofactor evidence="16">
        <name>Mg(2+)</name>
        <dbReference type="ChEBI" id="CHEBI:18420"/>
    </cofactor>
    <text evidence="16">Binds 1 Mg(2+) ion per subunit.</text>
</comment>